<dbReference type="AlphaFoldDB" id="A0A9N8WD47"/>
<protein>
    <submittedName>
        <fullName evidence="1">2279_t:CDS:1</fullName>
    </submittedName>
</protein>
<gene>
    <name evidence="1" type="ORF">PBRASI_LOCUS1468</name>
</gene>
<keyword evidence="2" id="KW-1185">Reference proteome</keyword>
<comment type="caution">
    <text evidence="1">The sequence shown here is derived from an EMBL/GenBank/DDBJ whole genome shotgun (WGS) entry which is preliminary data.</text>
</comment>
<accession>A0A9N8WD47</accession>
<proteinExistence type="predicted"/>
<name>A0A9N8WD47_9GLOM</name>
<reference evidence="1" key="1">
    <citation type="submission" date="2021-06" db="EMBL/GenBank/DDBJ databases">
        <authorList>
            <person name="Kallberg Y."/>
            <person name="Tangrot J."/>
            <person name="Rosling A."/>
        </authorList>
    </citation>
    <scope>NUCLEOTIDE SEQUENCE</scope>
    <source>
        <strain evidence="1">BR232B</strain>
    </source>
</reference>
<dbReference type="Proteomes" id="UP000789739">
    <property type="component" value="Unassembled WGS sequence"/>
</dbReference>
<organism evidence="1 2">
    <name type="scientific">Paraglomus brasilianum</name>
    <dbReference type="NCBI Taxonomy" id="144538"/>
    <lineage>
        <taxon>Eukaryota</taxon>
        <taxon>Fungi</taxon>
        <taxon>Fungi incertae sedis</taxon>
        <taxon>Mucoromycota</taxon>
        <taxon>Glomeromycotina</taxon>
        <taxon>Glomeromycetes</taxon>
        <taxon>Paraglomerales</taxon>
        <taxon>Paraglomeraceae</taxon>
        <taxon>Paraglomus</taxon>
    </lineage>
</organism>
<sequence>MEQRQLLALARLTRIKTKLYTPPPVPNVTVARTLFKRACKVLSSGKKMSEKYLAAADAHAASNYAEDADYSLELQREDLASKTPIASYQAVFKRKAQFKKVSEVLELCGTELPASLLPVRCWYEPQIAASEALTFLKDSLEGAEIIR</sequence>
<evidence type="ECO:0000313" key="2">
    <source>
        <dbReference type="Proteomes" id="UP000789739"/>
    </source>
</evidence>
<evidence type="ECO:0000313" key="1">
    <source>
        <dbReference type="EMBL" id="CAG8478887.1"/>
    </source>
</evidence>
<dbReference type="EMBL" id="CAJVPI010000095">
    <property type="protein sequence ID" value="CAG8478887.1"/>
    <property type="molecule type" value="Genomic_DNA"/>
</dbReference>